<dbReference type="GO" id="GO:0016787">
    <property type="term" value="F:hydrolase activity"/>
    <property type="evidence" value="ECO:0007669"/>
    <property type="project" value="UniProtKB-KW"/>
</dbReference>
<dbReference type="SUPFAM" id="SSF56281">
    <property type="entry name" value="Metallo-hydrolase/oxidoreductase"/>
    <property type="match status" value="1"/>
</dbReference>
<dbReference type="InterPro" id="IPR036866">
    <property type="entry name" value="RibonucZ/Hydroxyglut_hydro"/>
</dbReference>
<dbReference type="Proteomes" id="UP000516360">
    <property type="component" value="Chromosome"/>
</dbReference>
<dbReference type="EMBL" id="AP022873">
    <property type="protein sequence ID" value="BCB95511.1"/>
    <property type="molecule type" value="Genomic_DNA"/>
</dbReference>
<dbReference type="PANTHER" id="PTHR43546">
    <property type="entry name" value="UPF0173 METAL-DEPENDENT HYDROLASE MJ1163-RELATED"/>
    <property type="match status" value="1"/>
</dbReference>
<keyword evidence="2" id="KW-0378">Hydrolase</keyword>
<dbReference type="Gene3D" id="3.60.15.10">
    <property type="entry name" value="Ribonuclease Z/Hydroxyacylglutathione hydrolase-like"/>
    <property type="match status" value="1"/>
</dbReference>
<sequence length="236" mass="26357">MKKLFYGILIAVNCIFLIPATTFSEKKEVKVMVKNIHYLGHDTFKITGEKVIFTDPFKIKKKDSADIILITHEHYDHCSPEDVKKIQGPNTVIVTTGDCAKKISGNIKIVRPGDKINVSGIEIEAVPAYNTNKQFHTKDKGWVGYIFTANGQRIYIAGDTDYIPEMKTFKNIDIALLPVSGTYVMTAEEAVQAAITINPRIAIPMHYGSIVGDINDAKRFREGLKGKIEVVILNEE</sequence>
<evidence type="ECO:0000259" key="1">
    <source>
        <dbReference type="SMART" id="SM00849"/>
    </source>
</evidence>
<protein>
    <submittedName>
        <fullName evidence="2">Metal-dependent hydrolase</fullName>
    </submittedName>
</protein>
<dbReference type="KEGG" id="dtp:JZK55_04330"/>
<reference evidence="2 3" key="1">
    <citation type="submission" date="2020-03" db="EMBL/GenBank/DDBJ databases">
        <title>Complete genome sequences of two sulfur-disproportionating bacterial strains T55J and Mzg5.</title>
        <authorList>
            <person name="Umezawa K."/>
            <person name="Kojima H."/>
            <person name="Kato Y."/>
            <person name="Fukui M."/>
        </authorList>
    </citation>
    <scope>NUCLEOTIDE SEQUENCE [LARGE SCALE GENOMIC DNA]</scope>
    <source>
        <strain evidence="2 3">T55J</strain>
    </source>
</reference>
<name>A0A7G1H057_9BACT</name>
<accession>A0A7G1H057</accession>
<feature type="domain" description="Metallo-beta-lactamase" evidence="1">
    <location>
        <begin position="40"/>
        <end position="206"/>
    </location>
</feature>
<evidence type="ECO:0000313" key="3">
    <source>
        <dbReference type="Proteomes" id="UP000516360"/>
    </source>
</evidence>
<proteinExistence type="predicted"/>
<dbReference type="AlphaFoldDB" id="A0A7G1H057"/>
<dbReference type="InterPro" id="IPR001279">
    <property type="entry name" value="Metallo-B-lactamas"/>
</dbReference>
<gene>
    <name evidence="2" type="ORF">JZK55_04330</name>
</gene>
<dbReference type="SMART" id="SM00849">
    <property type="entry name" value="Lactamase_B"/>
    <property type="match status" value="1"/>
</dbReference>
<keyword evidence="3" id="KW-1185">Reference proteome</keyword>
<dbReference type="PANTHER" id="PTHR43546:SF8">
    <property type="entry name" value="METALLO-BETA-LACTAMASE DOMAIN-CONTAINING PROTEIN"/>
    <property type="match status" value="1"/>
</dbReference>
<dbReference type="Pfam" id="PF13483">
    <property type="entry name" value="Lactamase_B_3"/>
    <property type="match status" value="1"/>
</dbReference>
<evidence type="ECO:0000313" key="2">
    <source>
        <dbReference type="EMBL" id="BCB95511.1"/>
    </source>
</evidence>
<organism evidence="2 3">
    <name type="scientific">Dissulfurispira thermophila</name>
    <dbReference type="NCBI Taxonomy" id="2715679"/>
    <lineage>
        <taxon>Bacteria</taxon>
        <taxon>Pseudomonadati</taxon>
        <taxon>Nitrospirota</taxon>
        <taxon>Thermodesulfovibrionia</taxon>
        <taxon>Thermodesulfovibrionales</taxon>
        <taxon>Dissulfurispiraceae</taxon>
        <taxon>Dissulfurispira</taxon>
    </lineage>
</organism>
<dbReference type="RefSeq" id="WP_242455799.1">
    <property type="nucleotide sequence ID" value="NZ_AP022873.1"/>
</dbReference>
<dbReference type="InterPro" id="IPR050114">
    <property type="entry name" value="UPF0173_UPF0282_UlaG_hydrolase"/>
</dbReference>